<keyword evidence="5" id="KW-0573">Peptidoglycan synthesis</keyword>
<dbReference type="GO" id="GO:0006508">
    <property type="term" value="P:proteolysis"/>
    <property type="evidence" value="ECO:0007669"/>
    <property type="project" value="InterPro"/>
</dbReference>
<evidence type="ECO:0000256" key="7">
    <source>
        <dbReference type="PIRSR" id="PIRSR618044-1"/>
    </source>
</evidence>
<dbReference type="InterPro" id="IPR018044">
    <property type="entry name" value="Peptidase_S11"/>
</dbReference>
<feature type="active site" evidence="7">
    <location>
        <position position="113"/>
    </location>
</feature>
<evidence type="ECO:0000256" key="6">
    <source>
        <dbReference type="ARBA" id="ARBA00023316"/>
    </source>
</evidence>
<dbReference type="InterPro" id="IPR012338">
    <property type="entry name" value="Beta-lactam/transpept-like"/>
</dbReference>
<evidence type="ECO:0000256" key="4">
    <source>
        <dbReference type="ARBA" id="ARBA00022960"/>
    </source>
</evidence>
<dbReference type="EMBL" id="WUWG01000008">
    <property type="protein sequence ID" value="MXU66823.1"/>
    <property type="molecule type" value="Genomic_DNA"/>
</dbReference>
<reference evidence="12 13" key="1">
    <citation type="submission" date="2019-12" db="EMBL/GenBank/DDBJ databases">
        <title>Strain KN286 was isolated from seawater, which was collected from Caroline Seamount in the tropical western Pacific.</title>
        <authorList>
            <person name="Wang Q."/>
        </authorList>
    </citation>
    <scope>NUCLEOTIDE SEQUENCE [LARGE SCALE GENOMIC DNA]</scope>
    <source>
        <strain evidence="12 13">KN286</strain>
    </source>
</reference>
<feature type="chain" id="PRO_5025500008" evidence="10">
    <location>
        <begin position="25"/>
        <end position="519"/>
    </location>
</feature>
<evidence type="ECO:0000256" key="8">
    <source>
        <dbReference type="PIRSR" id="PIRSR618044-2"/>
    </source>
</evidence>
<evidence type="ECO:0000256" key="9">
    <source>
        <dbReference type="RuleBase" id="RU004016"/>
    </source>
</evidence>
<proteinExistence type="inferred from homology"/>
<evidence type="ECO:0000313" key="13">
    <source>
        <dbReference type="Proteomes" id="UP000436016"/>
    </source>
</evidence>
<dbReference type="InterPro" id="IPR001967">
    <property type="entry name" value="Peptidase_S11_N"/>
</dbReference>
<dbReference type="Gene3D" id="3.40.710.10">
    <property type="entry name" value="DD-peptidase/beta-lactamase superfamily"/>
    <property type="match status" value="1"/>
</dbReference>
<dbReference type="RefSeq" id="WP_160856490.1">
    <property type="nucleotide sequence ID" value="NZ_WUWG01000008.1"/>
</dbReference>
<evidence type="ECO:0000256" key="3">
    <source>
        <dbReference type="ARBA" id="ARBA00022801"/>
    </source>
</evidence>
<protein>
    <submittedName>
        <fullName evidence="12">D-alanyl-D-alanine carboxypeptidase</fullName>
    </submittedName>
</protein>
<keyword evidence="12" id="KW-0121">Carboxypeptidase</keyword>
<comment type="caution">
    <text evidence="12">The sequence shown here is derived from an EMBL/GenBank/DDBJ whole genome shotgun (WGS) entry which is preliminary data.</text>
</comment>
<sequence length="519" mass="54872">MTVQAARRFGLALVISLFATVAGAAPYAALVMDARSGKVYHSENADTRLHPASLTKMMTLYIVFQEIRAGRMSLDQKVTISRYAAGKPPSKLGLRPGQKIALRYLIRACAVKSANDAAAALAEAVSGSESAFGVKMTEVGRAIGMKKTTFKNASGLTQSGHLSTARDMAILGRQLFYDFPEYYNLFSRRSTSAGIKTVYNTNRRLLDAYRGADGIKTGYTNAAGSNLVASAERGSERIIVSLFGGSSSAARNKRVAELLDYGFRKAPSRVAIARPATINYRAVAGAHRAVTAIAAAARSQRPIPRPAAFMSPSGNVQLAALDTGSTATPTAVAAVQTTSGQPATVTDAVAQVMQVAMVSQDGRDLRPNQTPAPAISAEVREEVDKAVAVAVATMPDGPDFPLGRPIPRGGVRVASAAATVSLPQIQPEEPQVARQSGDSWAVQIGAYNTRNKAERSLVITALQDLQALEGATRSVKPAVVRGTQLYQARFDGLTEDKAMKACERLRARASNCEMIAPGG</sequence>
<keyword evidence="2 10" id="KW-0732">Signal</keyword>
<feature type="active site" description="Acyl-ester intermediate" evidence="7">
    <location>
        <position position="53"/>
    </location>
</feature>
<dbReference type="Pfam" id="PF00768">
    <property type="entry name" value="Peptidase_S11"/>
    <property type="match status" value="1"/>
</dbReference>
<dbReference type="GO" id="GO:0009252">
    <property type="term" value="P:peptidoglycan biosynthetic process"/>
    <property type="evidence" value="ECO:0007669"/>
    <property type="project" value="UniProtKB-KW"/>
</dbReference>
<keyword evidence="12" id="KW-0645">Protease</keyword>
<feature type="binding site" evidence="8">
    <location>
        <position position="216"/>
    </location>
    <ligand>
        <name>substrate</name>
    </ligand>
</feature>
<keyword evidence="3" id="KW-0378">Hydrolase</keyword>
<feature type="signal peptide" evidence="10">
    <location>
        <begin position="1"/>
        <end position="24"/>
    </location>
</feature>
<evidence type="ECO:0000313" key="12">
    <source>
        <dbReference type="EMBL" id="MXU66823.1"/>
    </source>
</evidence>
<accession>A0A6B0U0R1</accession>
<dbReference type="PRINTS" id="PR00725">
    <property type="entry name" value="DADACBPTASE1"/>
</dbReference>
<name>A0A6B0U0R1_9RHOB</name>
<dbReference type="GO" id="GO:0009002">
    <property type="term" value="F:serine-type D-Ala-D-Ala carboxypeptidase activity"/>
    <property type="evidence" value="ECO:0007669"/>
    <property type="project" value="InterPro"/>
</dbReference>
<evidence type="ECO:0000256" key="1">
    <source>
        <dbReference type="ARBA" id="ARBA00007164"/>
    </source>
</evidence>
<evidence type="ECO:0000256" key="2">
    <source>
        <dbReference type="ARBA" id="ARBA00022729"/>
    </source>
</evidence>
<dbReference type="SUPFAM" id="SSF56601">
    <property type="entry name" value="beta-lactamase/transpeptidase-like"/>
    <property type="match status" value="1"/>
</dbReference>
<dbReference type="Proteomes" id="UP000436016">
    <property type="component" value="Unassembled WGS sequence"/>
</dbReference>
<evidence type="ECO:0000256" key="5">
    <source>
        <dbReference type="ARBA" id="ARBA00022984"/>
    </source>
</evidence>
<keyword evidence="6" id="KW-0961">Cell wall biogenesis/degradation</keyword>
<gene>
    <name evidence="12" type="ORF">GSH16_15340</name>
</gene>
<feature type="domain" description="Peptidase S11 D-alanyl-D-alanine carboxypeptidase A N-terminal" evidence="11">
    <location>
        <begin position="28"/>
        <end position="244"/>
    </location>
</feature>
<keyword evidence="13" id="KW-1185">Reference proteome</keyword>
<evidence type="ECO:0000259" key="11">
    <source>
        <dbReference type="Pfam" id="PF00768"/>
    </source>
</evidence>
<feature type="active site" description="Proton acceptor" evidence="7">
    <location>
        <position position="56"/>
    </location>
</feature>
<dbReference type="GO" id="GO:0008360">
    <property type="term" value="P:regulation of cell shape"/>
    <property type="evidence" value="ECO:0007669"/>
    <property type="project" value="UniProtKB-KW"/>
</dbReference>
<keyword evidence="4" id="KW-0133">Cell shape</keyword>
<evidence type="ECO:0000256" key="10">
    <source>
        <dbReference type="SAM" id="SignalP"/>
    </source>
</evidence>
<organism evidence="12 13">
    <name type="scientific">Oceanomicrobium pacificus</name>
    <dbReference type="NCBI Taxonomy" id="2692916"/>
    <lineage>
        <taxon>Bacteria</taxon>
        <taxon>Pseudomonadati</taxon>
        <taxon>Pseudomonadota</taxon>
        <taxon>Alphaproteobacteria</taxon>
        <taxon>Rhodobacterales</taxon>
        <taxon>Paracoccaceae</taxon>
        <taxon>Oceanomicrobium</taxon>
    </lineage>
</organism>
<dbReference type="PANTHER" id="PTHR21581:SF6">
    <property type="entry name" value="TRAFFICKING PROTEIN PARTICLE COMPLEX SUBUNIT 12"/>
    <property type="match status" value="1"/>
</dbReference>
<dbReference type="GO" id="GO:0071555">
    <property type="term" value="P:cell wall organization"/>
    <property type="evidence" value="ECO:0007669"/>
    <property type="project" value="UniProtKB-KW"/>
</dbReference>
<dbReference type="PANTHER" id="PTHR21581">
    <property type="entry name" value="D-ALANYL-D-ALANINE CARBOXYPEPTIDASE"/>
    <property type="match status" value="1"/>
</dbReference>
<dbReference type="AlphaFoldDB" id="A0A6B0U0R1"/>
<comment type="similarity">
    <text evidence="1 9">Belongs to the peptidase S11 family.</text>
</comment>